<reference evidence="15" key="1">
    <citation type="submission" date="2022-03" db="EMBL/GenBank/DDBJ databases">
        <authorList>
            <person name="Lindestad O."/>
        </authorList>
    </citation>
    <scope>NUCLEOTIDE SEQUENCE</scope>
</reference>
<dbReference type="GO" id="GO:0005506">
    <property type="term" value="F:iron ion binding"/>
    <property type="evidence" value="ECO:0007669"/>
    <property type="project" value="InterPro"/>
</dbReference>
<evidence type="ECO:0000256" key="1">
    <source>
        <dbReference type="ARBA" id="ARBA00001971"/>
    </source>
</evidence>
<dbReference type="PROSITE" id="PS00086">
    <property type="entry name" value="CYTOCHROME_P450"/>
    <property type="match status" value="1"/>
</dbReference>
<evidence type="ECO:0000256" key="13">
    <source>
        <dbReference type="PIRSR" id="PIRSR602401-1"/>
    </source>
</evidence>
<gene>
    <name evidence="15" type="primary">jg21892</name>
    <name evidence="15" type="ORF">PAEG_LOCUS16060</name>
</gene>
<dbReference type="SUPFAM" id="SSF103473">
    <property type="entry name" value="MFS general substrate transporter"/>
    <property type="match status" value="1"/>
</dbReference>
<feature type="transmembrane region" description="Helical" evidence="14">
    <location>
        <begin position="52"/>
        <end position="72"/>
    </location>
</feature>
<feature type="transmembrane region" description="Helical" evidence="14">
    <location>
        <begin position="139"/>
        <end position="161"/>
    </location>
</feature>
<dbReference type="GO" id="GO:0016705">
    <property type="term" value="F:oxidoreductase activity, acting on paired donors, with incorporation or reduction of molecular oxygen"/>
    <property type="evidence" value="ECO:0007669"/>
    <property type="project" value="InterPro"/>
</dbReference>
<dbReference type="Pfam" id="PF00067">
    <property type="entry name" value="p450"/>
    <property type="match status" value="1"/>
</dbReference>
<dbReference type="PANTHER" id="PTHR24291:SF105">
    <property type="entry name" value="CYTOCHROME P450 4P1-RELATED"/>
    <property type="match status" value="1"/>
</dbReference>
<feature type="transmembrane region" description="Helical" evidence="14">
    <location>
        <begin position="250"/>
        <end position="272"/>
    </location>
</feature>
<dbReference type="Gene3D" id="1.10.630.10">
    <property type="entry name" value="Cytochrome P450"/>
    <property type="match status" value="1"/>
</dbReference>
<dbReference type="GO" id="GO:0004497">
    <property type="term" value="F:monooxygenase activity"/>
    <property type="evidence" value="ECO:0007669"/>
    <property type="project" value="UniProtKB-KW"/>
</dbReference>
<evidence type="ECO:0000256" key="8">
    <source>
        <dbReference type="ARBA" id="ARBA00022989"/>
    </source>
</evidence>
<accession>A0A8S4RNU2</accession>
<keyword evidence="7 13" id="KW-0479">Metal-binding</keyword>
<sequence length="751" mass="85587">MKRAQALRQVLVVTGLAFCSLSDGFIFGQMSGMVDALSGKDKSIPLSKDEISWIASTINITCCFGFGLITILTEMFGRRKTITIITTPVLICWLMVYFAQDKYTLLASRVIVGASFGGVLILTYVNIAEYVAPSIRSLCLNLMSACGSATGTLLGHVLSLFLHWRHVALIGIIPTAISAILPLFWVESPSWLATKGRFKECETSFKKLRISNEVADLELKMLINSQRVDNNATKNGNVFSSLLANVNSEVIAEVMMLCLILICFIFALVTLFDRFSRDARLIRQIPGPKAWPVIGNSMFYTAPPAKLFLTMRSIHKQYGSLTQIHAMNLRFVHACEPADLEQLMSSSEFLPKSDTYRFLAPWLGNSLLLSSGKEWYHRRKLLTKAFHFNILKKFMDTFNTETEHFIKQVEKETLEEHTDLFAIVGPVALRVISETAMGISLGDEEVAFDKYFQSILAMGECFISRVSKLWLHNDFLFNLSKIARVQQCLLKHLHGFTEKVIEDRRQLMREPRFKQVESSPPSNDRHSKMVLIDLLLENEKSGLLDSEGIREEVDTFMFAGYDTTAITMSFFLMAIANEPDIQDKIYEELRQVIGDSQRLPTMQELNELRYLECCIKESLRLYPSVPFIGRKLTKETVLSGYTVPANTTCFIMIYDLHRRADIYPDPERFDPDRFLPENISKRHIYSYLPFSAGLRNCIGQKFAMLEMKMVLSGLLQRFRLEPVTRPSDIVFRADIVLRTSNPIYVRFRSRN</sequence>
<evidence type="ECO:0000256" key="5">
    <source>
        <dbReference type="ARBA" id="ARBA00022617"/>
    </source>
</evidence>
<keyword evidence="6 14" id="KW-0812">Transmembrane</keyword>
<dbReference type="GO" id="GO:0016020">
    <property type="term" value="C:membrane"/>
    <property type="evidence" value="ECO:0007669"/>
    <property type="project" value="UniProtKB-SubCell"/>
</dbReference>
<evidence type="ECO:0000256" key="12">
    <source>
        <dbReference type="ARBA" id="ARBA00023136"/>
    </source>
</evidence>
<comment type="caution">
    <text evidence="15">The sequence shown here is derived from an EMBL/GenBank/DDBJ whole genome shotgun (WGS) entry which is preliminary data.</text>
</comment>
<keyword evidence="8 14" id="KW-1133">Transmembrane helix</keyword>
<dbReference type="InterPro" id="IPR002401">
    <property type="entry name" value="Cyt_P450_E_grp-I"/>
</dbReference>
<feature type="transmembrane region" description="Helical" evidence="14">
    <location>
        <begin position="106"/>
        <end position="127"/>
    </location>
</feature>
<evidence type="ECO:0000256" key="9">
    <source>
        <dbReference type="ARBA" id="ARBA00023002"/>
    </source>
</evidence>
<comment type="cofactor">
    <cofactor evidence="1 13">
        <name>heme</name>
        <dbReference type="ChEBI" id="CHEBI:30413"/>
    </cofactor>
</comment>
<dbReference type="Pfam" id="PF00083">
    <property type="entry name" value="Sugar_tr"/>
    <property type="match status" value="1"/>
</dbReference>
<dbReference type="Proteomes" id="UP000838756">
    <property type="component" value="Unassembled WGS sequence"/>
</dbReference>
<dbReference type="InterPro" id="IPR050196">
    <property type="entry name" value="Cytochrome_P450_Monoox"/>
</dbReference>
<dbReference type="InterPro" id="IPR036396">
    <property type="entry name" value="Cyt_P450_sf"/>
</dbReference>
<evidence type="ECO:0000256" key="14">
    <source>
        <dbReference type="SAM" id="Phobius"/>
    </source>
</evidence>
<evidence type="ECO:0000256" key="2">
    <source>
        <dbReference type="ARBA" id="ARBA00003690"/>
    </source>
</evidence>
<dbReference type="InterPro" id="IPR005828">
    <property type="entry name" value="MFS_sugar_transport-like"/>
</dbReference>
<evidence type="ECO:0000256" key="3">
    <source>
        <dbReference type="ARBA" id="ARBA00004370"/>
    </source>
</evidence>
<dbReference type="PRINTS" id="PR00463">
    <property type="entry name" value="EP450I"/>
</dbReference>
<proteinExistence type="inferred from homology"/>
<keyword evidence="5 13" id="KW-0349">Heme</keyword>
<dbReference type="EMBL" id="CAKXAJ010025426">
    <property type="protein sequence ID" value="CAH2239258.1"/>
    <property type="molecule type" value="Genomic_DNA"/>
</dbReference>
<dbReference type="InterPro" id="IPR001128">
    <property type="entry name" value="Cyt_P450"/>
</dbReference>
<dbReference type="InterPro" id="IPR036259">
    <property type="entry name" value="MFS_trans_sf"/>
</dbReference>
<dbReference type="SUPFAM" id="SSF48264">
    <property type="entry name" value="Cytochrome P450"/>
    <property type="match status" value="1"/>
</dbReference>
<dbReference type="PANTHER" id="PTHR24291">
    <property type="entry name" value="CYTOCHROME P450 FAMILY 4"/>
    <property type="match status" value="1"/>
</dbReference>
<keyword evidence="16" id="KW-1185">Reference proteome</keyword>
<dbReference type="GO" id="GO:0020037">
    <property type="term" value="F:heme binding"/>
    <property type="evidence" value="ECO:0007669"/>
    <property type="project" value="InterPro"/>
</dbReference>
<evidence type="ECO:0000256" key="6">
    <source>
        <dbReference type="ARBA" id="ARBA00022692"/>
    </source>
</evidence>
<dbReference type="Gene3D" id="1.20.1250.20">
    <property type="entry name" value="MFS general substrate transporter like domains"/>
    <property type="match status" value="1"/>
</dbReference>
<evidence type="ECO:0000313" key="16">
    <source>
        <dbReference type="Proteomes" id="UP000838756"/>
    </source>
</evidence>
<evidence type="ECO:0000256" key="7">
    <source>
        <dbReference type="ARBA" id="ARBA00022723"/>
    </source>
</evidence>
<keyword evidence="12 14" id="KW-0472">Membrane</keyword>
<evidence type="ECO:0000256" key="11">
    <source>
        <dbReference type="ARBA" id="ARBA00023033"/>
    </source>
</evidence>
<dbReference type="OrthoDB" id="1470350at2759"/>
<keyword evidence="9" id="KW-0560">Oxidoreductase</keyword>
<comment type="similarity">
    <text evidence="4">Belongs to the cytochrome P450 family.</text>
</comment>
<dbReference type="AlphaFoldDB" id="A0A8S4RNU2"/>
<comment type="function">
    <text evidence="2">May be involved in the metabolism of insect hormones and in the breakdown of synthetic insecticides.</text>
</comment>
<feature type="transmembrane region" description="Helical" evidence="14">
    <location>
        <begin position="81"/>
        <end position="100"/>
    </location>
</feature>
<dbReference type="CDD" id="cd20628">
    <property type="entry name" value="CYP4"/>
    <property type="match status" value="1"/>
</dbReference>
<feature type="transmembrane region" description="Helical" evidence="14">
    <location>
        <begin position="167"/>
        <end position="186"/>
    </location>
</feature>
<protein>
    <submittedName>
        <fullName evidence="15">Jg21892 protein</fullName>
    </submittedName>
</protein>
<evidence type="ECO:0000256" key="4">
    <source>
        <dbReference type="ARBA" id="ARBA00010617"/>
    </source>
</evidence>
<dbReference type="GO" id="GO:0022857">
    <property type="term" value="F:transmembrane transporter activity"/>
    <property type="evidence" value="ECO:0007669"/>
    <property type="project" value="InterPro"/>
</dbReference>
<feature type="binding site" description="axial binding residue" evidence="13">
    <location>
        <position position="697"/>
    </location>
    <ligand>
        <name>heme</name>
        <dbReference type="ChEBI" id="CHEBI:30413"/>
    </ligand>
    <ligandPart>
        <name>Fe</name>
        <dbReference type="ChEBI" id="CHEBI:18248"/>
    </ligandPart>
</feature>
<organism evidence="15 16">
    <name type="scientific">Pararge aegeria aegeria</name>
    <dbReference type="NCBI Taxonomy" id="348720"/>
    <lineage>
        <taxon>Eukaryota</taxon>
        <taxon>Metazoa</taxon>
        <taxon>Ecdysozoa</taxon>
        <taxon>Arthropoda</taxon>
        <taxon>Hexapoda</taxon>
        <taxon>Insecta</taxon>
        <taxon>Pterygota</taxon>
        <taxon>Neoptera</taxon>
        <taxon>Endopterygota</taxon>
        <taxon>Lepidoptera</taxon>
        <taxon>Glossata</taxon>
        <taxon>Ditrysia</taxon>
        <taxon>Papilionoidea</taxon>
        <taxon>Nymphalidae</taxon>
        <taxon>Satyrinae</taxon>
        <taxon>Satyrini</taxon>
        <taxon>Parargina</taxon>
        <taxon>Pararge</taxon>
    </lineage>
</organism>
<keyword evidence="10 13" id="KW-0408">Iron</keyword>
<evidence type="ECO:0000313" key="15">
    <source>
        <dbReference type="EMBL" id="CAH2239258.1"/>
    </source>
</evidence>
<comment type="subcellular location">
    <subcellularLocation>
        <location evidence="3">Membrane</location>
    </subcellularLocation>
</comment>
<name>A0A8S4RNU2_9NEOP</name>
<keyword evidence="11" id="KW-0503">Monooxygenase</keyword>
<evidence type="ECO:0000256" key="10">
    <source>
        <dbReference type="ARBA" id="ARBA00023004"/>
    </source>
</evidence>
<dbReference type="PRINTS" id="PR00385">
    <property type="entry name" value="P450"/>
</dbReference>
<dbReference type="InterPro" id="IPR017972">
    <property type="entry name" value="Cyt_P450_CS"/>
</dbReference>